<sequence>MAEFDIDRFAVIADIHGNADALRAVLTDIAAQELRSVINLGDHLSGPLAASEVAQILMARDFVAVRGNHDRWLLEQTPAEMGASDRLAYEQLAPDALDWLRALPPVAWVGEDIFLCHAMPEDDNSYWLERVTAAGEIVLRDRSEIAAAAEGIEASLILCAHTHVPRRVDLPDGRVILNPGSVGCPGFDDDLPVPHVVQAGTAAACYAVVERREAGWMSSFRHVPYDPMRMAALAREAGRNEWAAAVASGWIGGA</sequence>
<keyword evidence="3" id="KW-1185">Reference proteome</keyword>
<dbReference type="InterPro" id="IPR011152">
    <property type="entry name" value="Pesterase_MJ0912"/>
</dbReference>
<organism evidence="2 3">
    <name type="scientific">Algicella marina</name>
    <dbReference type="NCBI Taxonomy" id="2683284"/>
    <lineage>
        <taxon>Bacteria</taxon>
        <taxon>Pseudomonadati</taxon>
        <taxon>Pseudomonadota</taxon>
        <taxon>Alphaproteobacteria</taxon>
        <taxon>Rhodobacterales</taxon>
        <taxon>Paracoccaceae</taxon>
        <taxon>Algicella</taxon>
    </lineage>
</organism>
<dbReference type="PIRSF" id="PIRSF000883">
    <property type="entry name" value="Pesterase_MJ0912"/>
    <property type="match status" value="1"/>
</dbReference>
<accession>A0A6P1T4S0</accession>
<dbReference type="InterPro" id="IPR029052">
    <property type="entry name" value="Metallo-depent_PP-like"/>
</dbReference>
<reference evidence="2 3" key="1">
    <citation type="submission" date="2019-12" db="EMBL/GenBank/DDBJ databases">
        <title>Complete genome sequence of Algicella marina strain 9Alg 56(T) isolated from the red alga Tichocarpus crinitus.</title>
        <authorList>
            <person name="Kim S.-G."/>
            <person name="Nedashkovskaya O.I."/>
        </authorList>
    </citation>
    <scope>NUCLEOTIDE SEQUENCE [LARGE SCALE GENOMIC DNA]</scope>
    <source>
        <strain evidence="2 3">9Alg 56</strain>
    </source>
</reference>
<gene>
    <name evidence="2" type="ORF">GO499_18375</name>
</gene>
<dbReference type="PANTHER" id="PTHR42850">
    <property type="entry name" value="METALLOPHOSPHOESTERASE"/>
    <property type="match status" value="1"/>
</dbReference>
<evidence type="ECO:0000259" key="1">
    <source>
        <dbReference type="Pfam" id="PF00149"/>
    </source>
</evidence>
<dbReference type="GO" id="GO:0016791">
    <property type="term" value="F:phosphatase activity"/>
    <property type="evidence" value="ECO:0007669"/>
    <property type="project" value="TreeGrafter"/>
</dbReference>
<dbReference type="SUPFAM" id="SSF56300">
    <property type="entry name" value="Metallo-dependent phosphatases"/>
    <property type="match status" value="1"/>
</dbReference>
<evidence type="ECO:0000313" key="3">
    <source>
        <dbReference type="Proteomes" id="UP000464495"/>
    </source>
</evidence>
<dbReference type="Pfam" id="PF00149">
    <property type="entry name" value="Metallophos"/>
    <property type="match status" value="1"/>
</dbReference>
<dbReference type="CDD" id="cd00838">
    <property type="entry name" value="MPP_superfamily"/>
    <property type="match status" value="1"/>
</dbReference>
<dbReference type="GO" id="GO:0005737">
    <property type="term" value="C:cytoplasm"/>
    <property type="evidence" value="ECO:0007669"/>
    <property type="project" value="TreeGrafter"/>
</dbReference>
<dbReference type="Proteomes" id="UP000464495">
    <property type="component" value="Chromosome"/>
</dbReference>
<dbReference type="Gene3D" id="3.60.21.10">
    <property type="match status" value="1"/>
</dbReference>
<feature type="domain" description="Calcineurin-like phosphoesterase" evidence="1">
    <location>
        <begin position="8"/>
        <end position="165"/>
    </location>
</feature>
<evidence type="ECO:0000313" key="2">
    <source>
        <dbReference type="EMBL" id="QHQ37007.1"/>
    </source>
</evidence>
<dbReference type="EMBL" id="CP046620">
    <property type="protein sequence ID" value="QHQ37007.1"/>
    <property type="molecule type" value="Genomic_DNA"/>
</dbReference>
<proteinExistence type="predicted"/>
<dbReference type="RefSeq" id="WP_161863549.1">
    <property type="nucleotide sequence ID" value="NZ_CP046620.1"/>
</dbReference>
<dbReference type="InterPro" id="IPR004843">
    <property type="entry name" value="Calcineurin-like_PHP"/>
</dbReference>
<dbReference type="InterPro" id="IPR050126">
    <property type="entry name" value="Ap4A_hydrolase"/>
</dbReference>
<dbReference type="KEGG" id="amaq:GO499_18375"/>
<protein>
    <submittedName>
        <fullName evidence="2">Metallophosphoesterase</fullName>
    </submittedName>
</protein>
<dbReference type="AlphaFoldDB" id="A0A6P1T4S0"/>
<name>A0A6P1T4S0_9RHOB</name>
<dbReference type="PANTHER" id="PTHR42850:SF2">
    <property type="entry name" value="BLL5683 PROTEIN"/>
    <property type="match status" value="1"/>
</dbReference>